<dbReference type="Pfam" id="PF03928">
    <property type="entry name" value="HbpS-like"/>
    <property type="match status" value="1"/>
</dbReference>
<dbReference type="EMBL" id="CP034328">
    <property type="protein sequence ID" value="AZL57481.1"/>
    <property type="molecule type" value="Genomic_DNA"/>
</dbReference>
<dbReference type="Gene3D" id="3.30.450.150">
    <property type="entry name" value="Haem-degrading domain"/>
    <property type="match status" value="1"/>
</dbReference>
<dbReference type="InterPro" id="IPR010371">
    <property type="entry name" value="YBR137W-like"/>
</dbReference>
<dbReference type="GO" id="GO:0006620">
    <property type="term" value="P:post-translational protein targeting to endoplasmic reticulum membrane"/>
    <property type="evidence" value="ECO:0007669"/>
    <property type="project" value="TreeGrafter"/>
</dbReference>
<keyword evidence="2" id="KW-1185">Reference proteome</keyword>
<name>A0A3S8U1K2_9RHOB</name>
<protein>
    <submittedName>
        <fullName evidence="1">Heme-degrading domain-containing protein</fullName>
    </submittedName>
</protein>
<dbReference type="SUPFAM" id="SSF143744">
    <property type="entry name" value="GlcG-like"/>
    <property type="match status" value="1"/>
</dbReference>
<dbReference type="InterPro" id="IPR005624">
    <property type="entry name" value="PduO/GlcC-like"/>
</dbReference>
<organism evidence="1 2">
    <name type="scientific">Tabrizicola piscis</name>
    <dbReference type="NCBI Taxonomy" id="2494374"/>
    <lineage>
        <taxon>Bacteria</taxon>
        <taxon>Pseudomonadati</taxon>
        <taxon>Pseudomonadota</taxon>
        <taxon>Alphaproteobacteria</taxon>
        <taxon>Rhodobacterales</taxon>
        <taxon>Paracoccaceae</taxon>
        <taxon>Tabrizicola</taxon>
    </lineage>
</organism>
<sequence length="150" mass="15897">MNSADLETEAATLVLPGFDETTALRLGRILTDLALAEALPVVIDIRTPDRTLFHAGLPGSAPLNDLWARRKSNTALRFHEASLLVGTKHREKGETLAKHGLDLADYADHGGAVPIRVAGVGVVAVATVSGLPQVEDHRLVVRGIRALMAG</sequence>
<dbReference type="AlphaFoldDB" id="A0A3S8U1K2"/>
<proteinExistence type="predicted"/>
<dbReference type="KEGG" id="taw:EI545_00660"/>
<dbReference type="NCBIfam" id="NF002696">
    <property type="entry name" value="PRK02487.1-5"/>
    <property type="match status" value="1"/>
</dbReference>
<evidence type="ECO:0000313" key="2">
    <source>
        <dbReference type="Proteomes" id="UP000282002"/>
    </source>
</evidence>
<dbReference type="PANTHER" id="PTHR28255:SF1">
    <property type="entry name" value="UPF0303 PROTEIN YBR137W"/>
    <property type="match status" value="1"/>
</dbReference>
<dbReference type="GO" id="GO:0072380">
    <property type="term" value="C:TRC complex"/>
    <property type="evidence" value="ECO:0007669"/>
    <property type="project" value="TreeGrafter"/>
</dbReference>
<accession>A0A3S8U1K2</accession>
<dbReference type="PANTHER" id="PTHR28255">
    <property type="match status" value="1"/>
</dbReference>
<dbReference type="PIRSF" id="PIRSF008757">
    <property type="entry name" value="UCP008757"/>
    <property type="match status" value="1"/>
</dbReference>
<reference evidence="1 2" key="1">
    <citation type="submission" date="2018-12" db="EMBL/GenBank/DDBJ databases">
        <title>Complete genome sequencing of Tabrizicola sp. K13M18.</title>
        <authorList>
            <person name="Bae J.-W."/>
        </authorList>
    </citation>
    <scope>NUCLEOTIDE SEQUENCE [LARGE SCALE GENOMIC DNA]</scope>
    <source>
        <strain evidence="1 2">K13M18</strain>
    </source>
</reference>
<dbReference type="Proteomes" id="UP000282002">
    <property type="component" value="Chromosome"/>
</dbReference>
<dbReference type="InterPro" id="IPR038084">
    <property type="entry name" value="PduO/GlcC-like_sf"/>
</dbReference>
<dbReference type="OrthoDB" id="9815315at2"/>
<gene>
    <name evidence="1" type="ORF">EI545_00660</name>
</gene>
<evidence type="ECO:0000313" key="1">
    <source>
        <dbReference type="EMBL" id="AZL57481.1"/>
    </source>
</evidence>
<dbReference type="RefSeq" id="WP_125323659.1">
    <property type="nucleotide sequence ID" value="NZ_CP034328.1"/>
</dbReference>